<proteinExistence type="predicted"/>
<gene>
    <name evidence="1" type="ORF">MED297_20002</name>
</gene>
<evidence type="ECO:0000313" key="1">
    <source>
        <dbReference type="EMBL" id="EAR11206.1"/>
    </source>
</evidence>
<dbReference type="AlphaFoldDB" id="A4B9A5"/>
<accession>A4B9A5</accession>
<organism evidence="1 2">
    <name type="scientific">Reinekea blandensis MED297</name>
    <dbReference type="NCBI Taxonomy" id="314283"/>
    <lineage>
        <taxon>Bacteria</taxon>
        <taxon>Pseudomonadati</taxon>
        <taxon>Pseudomonadota</taxon>
        <taxon>Gammaproteobacteria</taxon>
        <taxon>Oceanospirillales</taxon>
        <taxon>Saccharospirillaceae</taxon>
        <taxon>Reinekea</taxon>
    </lineage>
</organism>
<sequence length="61" mass="6857">MLRSCLAEPDRPGFAFHNASVPCGIAQLRYHRDQEERNPPNAKVYLKTILEGAQMIQIGGF</sequence>
<name>A4B9A5_9GAMM</name>
<dbReference type="HOGENOM" id="CLU_2919525_0_0_6"/>
<comment type="caution">
    <text evidence="1">The sequence shown here is derived from an EMBL/GenBank/DDBJ whole genome shotgun (WGS) entry which is preliminary data.</text>
</comment>
<protein>
    <submittedName>
        <fullName evidence="1">Uncharacterized protein</fullName>
    </submittedName>
</protein>
<dbReference type="Proteomes" id="UP000005953">
    <property type="component" value="Unassembled WGS sequence"/>
</dbReference>
<keyword evidence="2" id="KW-1185">Reference proteome</keyword>
<reference evidence="1 2" key="1">
    <citation type="submission" date="2006-02" db="EMBL/GenBank/DDBJ databases">
        <authorList>
            <person name="Pinhassi J."/>
            <person name="Pedros-Alio C."/>
            <person name="Ferriera S."/>
            <person name="Johnson J."/>
            <person name="Kravitz S."/>
            <person name="Halpern A."/>
            <person name="Remington K."/>
            <person name="Beeson K."/>
            <person name="Tran B."/>
            <person name="Rogers Y.-H."/>
            <person name="Friedman R."/>
            <person name="Venter J.C."/>
        </authorList>
    </citation>
    <scope>NUCLEOTIDE SEQUENCE [LARGE SCALE GENOMIC DNA]</scope>
    <source>
        <strain evidence="1 2">MED297</strain>
    </source>
</reference>
<dbReference type="EMBL" id="AAOE01000001">
    <property type="protein sequence ID" value="EAR11206.1"/>
    <property type="molecule type" value="Genomic_DNA"/>
</dbReference>
<evidence type="ECO:0000313" key="2">
    <source>
        <dbReference type="Proteomes" id="UP000005953"/>
    </source>
</evidence>